<comment type="caution">
    <text evidence="1">The sequence shown here is derived from an EMBL/GenBank/DDBJ whole genome shotgun (WGS) entry which is preliminary data.</text>
</comment>
<name>A0A9P9WQJ8_9PEZI</name>
<gene>
    <name evidence="1" type="ORF">JX265_004237</name>
</gene>
<proteinExistence type="predicted"/>
<keyword evidence="2" id="KW-1185">Reference proteome</keyword>
<accession>A0A9P9WQJ8</accession>
<evidence type="ECO:0000313" key="2">
    <source>
        <dbReference type="Proteomes" id="UP000829685"/>
    </source>
</evidence>
<dbReference type="Proteomes" id="UP000829685">
    <property type="component" value="Unassembled WGS sequence"/>
</dbReference>
<organism evidence="1 2">
    <name type="scientific">Neoarthrinium moseri</name>
    <dbReference type="NCBI Taxonomy" id="1658444"/>
    <lineage>
        <taxon>Eukaryota</taxon>
        <taxon>Fungi</taxon>
        <taxon>Dikarya</taxon>
        <taxon>Ascomycota</taxon>
        <taxon>Pezizomycotina</taxon>
        <taxon>Sordariomycetes</taxon>
        <taxon>Xylariomycetidae</taxon>
        <taxon>Amphisphaeriales</taxon>
        <taxon>Apiosporaceae</taxon>
        <taxon>Neoarthrinium</taxon>
    </lineage>
</organism>
<reference evidence="1" key="1">
    <citation type="submission" date="2021-03" db="EMBL/GenBank/DDBJ databases">
        <title>Revisited historic fungal species revealed as producer of novel bioactive compounds through whole genome sequencing and comparative genomics.</title>
        <authorList>
            <person name="Vignolle G.A."/>
            <person name="Hochenegger N."/>
            <person name="Mach R.L."/>
            <person name="Mach-Aigner A.R."/>
            <person name="Javad Rahimi M."/>
            <person name="Salim K.A."/>
            <person name="Chan C.M."/>
            <person name="Lim L.B.L."/>
            <person name="Cai F."/>
            <person name="Druzhinina I.S."/>
            <person name="U'Ren J.M."/>
            <person name="Derntl C."/>
        </authorList>
    </citation>
    <scope>NUCLEOTIDE SEQUENCE</scope>
    <source>
        <strain evidence="1">TUCIM 5799</strain>
    </source>
</reference>
<dbReference type="EMBL" id="JAFIMR010000008">
    <property type="protein sequence ID" value="KAI1875179.1"/>
    <property type="molecule type" value="Genomic_DNA"/>
</dbReference>
<evidence type="ECO:0000313" key="1">
    <source>
        <dbReference type="EMBL" id="KAI1875179.1"/>
    </source>
</evidence>
<dbReference type="AlphaFoldDB" id="A0A9P9WQJ8"/>
<protein>
    <submittedName>
        <fullName evidence="1">Uncharacterized protein</fullName>
    </submittedName>
</protein>
<sequence length="234" mass="28129">MVDIFENEPWLRAHPLKLRTRLVAEERIEYDALTEKYNADCGLESFLRAKDVPKNDDLIYDDAPLFSKAEIAWVFDHPEGLQPQAWIGACVLLPVTWRLAKTRKIRNQMKELDWAETSLKSMLHKYRQKKSKATSCDRETREDMICKNKHRRRLIIDHHDTMIQFERLWYLVKRLNTEMLRAQDLPERLCRRLAGNWDPHKDDFWRLRMLLEREKSAELAKNIPQRRSDLGLWF</sequence>